<dbReference type="SUPFAM" id="SSF56801">
    <property type="entry name" value="Acetyl-CoA synthetase-like"/>
    <property type="match status" value="1"/>
</dbReference>
<feature type="domain" description="AMP-dependent synthetase/ligase" evidence="2">
    <location>
        <begin position="20"/>
        <end position="373"/>
    </location>
</feature>
<dbReference type="AlphaFoldDB" id="A0AAU8IFK8"/>
<dbReference type="InterPro" id="IPR000873">
    <property type="entry name" value="AMP-dep_synth/lig_dom"/>
</dbReference>
<name>A0AAU8IFK8_9BACL</name>
<dbReference type="GO" id="GO:0031956">
    <property type="term" value="F:medium-chain fatty acid-CoA ligase activity"/>
    <property type="evidence" value="ECO:0007669"/>
    <property type="project" value="TreeGrafter"/>
</dbReference>
<evidence type="ECO:0000259" key="2">
    <source>
        <dbReference type="Pfam" id="PF00501"/>
    </source>
</evidence>
<gene>
    <name evidence="3" type="ORF">ABNN70_00390</name>
</gene>
<comment type="similarity">
    <text evidence="1">Belongs to the ATP-dependent AMP-binding enzyme family.</text>
</comment>
<dbReference type="Gene3D" id="3.30.300.30">
    <property type="match status" value="1"/>
</dbReference>
<dbReference type="PANTHER" id="PTHR43201">
    <property type="entry name" value="ACYL-COA SYNTHETASE"/>
    <property type="match status" value="1"/>
</dbReference>
<evidence type="ECO:0000313" key="3">
    <source>
        <dbReference type="EMBL" id="XCJ17049.1"/>
    </source>
</evidence>
<evidence type="ECO:0000256" key="1">
    <source>
        <dbReference type="ARBA" id="ARBA00006432"/>
    </source>
</evidence>
<organism evidence="3">
    <name type="scientific">Sporolactobacillus sp. Y61</name>
    <dbReference type="NCBI Taxonomy" id="3160863"/>
    <lineage>
        <taxon>Bacteria</taxon>
        <taxon>Bacillati</taxon>
        <taxon>Bacillota</taxon>
        <taxon>Bacilli</taxon>
        <taxon>Bacillales</taxon>
        <taxon>Sporolactobacillaceae</taxon>
        <taxon>Sporolactobacillus</taxon>
    </lineage>
</organism>
<dbReference type="InterPro" id="IPR045851">
    <property type="entry name" value="AMP-bd_C_sf"/>
</dbReference>
<dbReference type="Gene3D" id="3.40.50.12780">
    <property type="entry name" value="N-terminal domain of ligase-like"/>
    <property type="match status" value="1"/>
</dbReference>
<dbReference type="PANTHER" id="PTHR43201:SF8">
    <property type="entry name" value="ACYL-COA SYNTHETASE FAMILY MEMBER 3"/>
    <property type="match status" value="1"/>
</dbReference>
<proteinExistence type="inferred from homology"/>
<protein>
    <submittedName>
        <fullName evidence="3">AMP-binding protein</fullName>
    </submittedName>
</protein>
<dbReference type="Pfam" id="PF00501">
    <property type="entry name" value="AMP-binding"/>
    <property type="match status" value="1"/>
</dbReference>
<accession>A0AAU8IFK8</accession>
<sequence>MDILTLQIPEHVNLYDEMVKQAKLHPKKVIIEDLSVALTYKKFLIAVNVMSGKLDQIVKGEKRVGIFLPNVAAQVIVLFALFKNEQQPCLLNFTMGTQNIIDCIETVSPMETVITSREFVKKADLEFVIEEMEKQVKVVYLEDVRSSITTFQKLSGLFGSRVSGLKKREQSEVILFTSGTESKPKGVILTHRNIYANIKQVFNHVALDEDRDRILNPLPLFHSFGMTVGSILPVVGNVKVFLYPSPLHYREIPKIVEKDKSTLFVATNTFFENYAKYATREQLHTLRIVVCGGEKLQKDVRDTYRDKFGIQIMEGYGATETSPIISLNTAQHHKEGTVGRLVPLMEARISKVEGVNEGGNLLLKGPNVMKGYLIHGKGFVPCGEWYNTGDIAEIDKDGYIRIISRLKRFAKIAAEMISLNKVEELALECFGESVFYAVSIPDKRRGEKIILFTTKEDVPVRKFKKFIKDKKMSLLYIPSEIKHIDEVPLLGSGKPNYWVLEKLAKKEE</sequence>
<dbReference type="GO" id="GO:0006631">
    <property type="term" value="P:fatty acid metabolic process"/>
    <property type="evidence" value="ECO:0007669"/>
    <property type="project" value="TreeGrafter"/>
</dbReference>
<dbReference type="InterPro" id="IPR042099">
    <property type="entry name" value="ANL_N_sf"/>
</dbReference>
<dbReference type="InterPro" id="IPR020845">
    <property type="entry name" value="AMP-binding_CS"/>
</dbReference>
<dbReference type="RefSeq" id="WP_353948367.1">
    <property type="nucleotide sequence ID" value="NZ_CP159510.1"/>
</dbReference>
<dbReference type="PROSITE" id="PS00455">
    <property type="entry name" value="AMP_BINDING"/>
    <property type="match status" value="1"/>
</dbReference>
<reference evidence="3" key="1">
    <citation type="submission" date="2024-06" db="EMBL/GenBank/DDBJ databases">
        <authorList>
            <person name="Fan A."/>
            <person name="Zhang F.Y."/>
            <person name="Zhang L."/>
        </authorList>
    </citation>
    <scope>NUCLEOTIDE SEQUENCE</scope>
    <source>
        <strain evidence="3">Y61</strain>
    </source>
</reference>
<dbReference type="EMBL" id="CP159510">
    <property type="protein sequence ID" value="XCJ17049.1"/>
    <property type="molecule type" value="Genomic_DNA"/>
</dbReference>